<evidence type="ECO:0000313" key="2">
    <source>
        <dbReference type="EMBL" id="DAE03486.1"/>
    </source>
</evidence>
<protein>
    <submittedName>
        <fullName evidence="2">Uncharacterized protein</fullName>
    </submittedName>
</protein>
<feature type="compositionally biased region" description="Basic residues" evidence="1">
    <location>
        <begin position="20"/>
        <end position="29"/>
    </location>
</feature>
<organism evidence="2">
    <name type="scientific">Siphoviridae sp. ctPat53</name>
    <dbReference type="NCBI Taxonomy" id="2825486"/>
    <lineage>
        <taxon>Viruses</taxon>
        <taxon>Duplodnaviria</taxon>
        <taxon>Heunggongvirae</taxon>
        <taxon>Uroviricota</taxon>
        <taxon>Caudoviricetes</taxon>
    </lineage>
</organism>
<dbReference type="EMBL" id="BK015367">
    <property type="protein sequence ID" value="DAE03486.1"/>
    <property type="molecule type" value="Genomic_DNA"/>
</dbReference>
<proteinExistence type="predicted"/>
<sequence length="29" mass="3267">MRTLRSSTAAPKPTTARRAGVGRKRRKKQ</sequence>
<evidence type="ECO:0000256" key="1">
    <source>
        <dbReference type="SAM" id="MobiDB-lite"/>
    </source>
</evidence>
<feature type="compositionally biased region" description="Low complexity" evidence="1">
    <location>
        <begin position="1"/>
        <end position="19"/>
    </location>
</feature>
<reference evidence="2" key="1">
    <citation type="journal article" date="2021" name="Proc. Natl. Acad. Sci. U.S.A.">
        <title>A Catalog of Tens of Thousands of Viruses from Human Metagenomes Reveals Hidden Associations with Chronic Diseases.</title>
        <authorList>
            <person name="Tisza M.J."/>
            <person name="Buck C.B."/>
        </authorList>
    </citation>
    <scope>NUCLEOTIDE SEQUENCE</scope>
    <source>
        <strain evidence="2">CtPat53</strain>
    </source>
</reference>
<name>A0A8S5P8T1_9CAUD</name>
<accession>A0A8S5P8T1</accession>
<feature type="region of interest" description="Disordered" evidence="1">
    <location>
        <begin position="1"/>
        <end position="29"/>
    </location>
</feature>